<evidence type="ECO:0000313" key="1">
    <source>
        <dbReference type="EMBL" id="RDH86398.1"/>
    </source>
</evidence>
<evidence type="ECO:0000313" key="2">
    <source>
        <dbReference type="Proteomes" id="UP000254771"/>
    </source>
</evidence>
<dbReference type="Proteomes" id="UP000254771">
    <property type="component" value="Unassembled WGS sequence"/>
</dbReference>
<gene>
    <name evidence="1" type="ORF">DIZ78_09520</name>
</gene>
<keyword evidence="2" id="KW-1185">Reference proteome</keyword>
<proteinExistence type="predicted"/>
<dbReference type="AlphaFoldDB" id="A0A370DNB1"/>
<dbReference type="EMBL" id="QFXE01000010">
    <property type="protein sequence ID" value="RDH86398.1"/>
    <property type="molecule type" value="Genomic_DNA"/>
</dbReference>
<comment type="caution">
    <text evidence="1">The sequence shown here is derived from an EMBL/GenBank/DDBJ whole genome shotgun (WGS) entry which is preliminary data.</text>
</comment>
<sequence length="70" mass="8134">MTKLVFGLDVERSTERPGACNYEIIDPWGRVHVAGARLGTVEEIRVYFKSTMKRLNERFIGQTRGYRFNP</sequence>
<organism evidence="1 2">
    <name type="scientific">endosymbiont of Escarpia spicata</name>
    <dbReference type="NCBI Taxonomy" id="2200908"/>
    <lineage>
        <taxon>Bacteria</taxon>
        <taxon>Pseudomonadati</taxon>
        <taxon>Pseudomonadota</taxon>
        <taxon>Gammaproteobacteria</taxon>
        <taxon>sulfur-oxidizing symbionts</taxon>
    </lineage>
</organism>
<protein>
    <submittedName>
        <fullName evidence="1">Uncharacterized protein</fullName>
    </submittedName>
</protein>
<accession>A0A370DNB1</accession>
<name>A0A370DNB1_9GAMM</name>
<reference evidence="1 2" key="1">
    <citation type="journal article" date="2018" name="ISME J.">
        <title>Endosymbiont genomes yield clues of tubeworm success.</title>
        <authorList>
            <person name="Li Y."/>
            <person name="Liles M.R."/>
            <person name="Halanych K.M."/>
        </authorList>
    </citation>
    <scope>NUCLEOTIDE SEQUENCE [LARGE SCALE GENOMIC DNA]</scope>
    <source>
        <strain evidence="1">A1462</strain>
    </source>
</reference>